<organism evidence="1 2">
    <name type="scientific">Phlebia brevispora</name>
    <dbReference type="NCBI Taxonomy" id="194682"/>
    <lineage>
        <taxon>Eukaryota</taxon>
        <taxon>Fungi</taxon>
        <taxon>Dikarya</taxon>
        <taxon>Basidiomycota</taxon>
        <taxon>Agaricomycotina</taxon>
        <taxon>Agaricomycetes</taxon>
        <taxon>Polyporales</taxon>
        <taxon>Meruliaceae</taxon>
        <taxon>Phlebia</taxon>
    </lineage>
</organism>
<proteinExistence type="predicted"/>
<evidence type="ECO:0000313" key="1">
    <source>
        <dbReference type="EMBL" id="KAJ3538691.1"/>
    </source>
</evidence>
<gene>
    <name evidence="1" type="ORF">NM688_g6482</name>
</gene>
<dbReference type="Proteomes" id="UP001148662">
    <property type="component" value="Unassembled WGS sequence"/>
</dbReference>
<reference evidence="1" key="1">
    <citation type="submission" date="2022-07" db="EMBL/GenBank/DDBJ databases">
        <title>Genome Sequence of Phlebia brevispora.</title>
        <authorList>
            <person name="Buettner E."/>
        </authorList>
    </citation>
    <scope>NUCLEOTIDE SEQUENCE</scope>
    <source>
        <strain evidence="1">MPL23</strain>
    </source>
</reference>
<evidence type="ECO:0000313" key="2">
    <source>
        <dbReference type="Proteomes" id="UP001148662"/>
    </source>
</evidence>
<accession>A0ACC1SFK2</accession>
<dbReference type="EMBL" id="JANHOG010001342">
    <property type="protein sequence ID" value="KAJ3538691.1"/>
    <property type="molecule type" value="Genomic_DNA"/>
</dbReference>
<protein>
    <submittedName>
        <fullName evidence="1">Uncharacterized protein</fullName>
    </submittedName>
</protein>
<keyword evidence="2" id="KW-1185">Reference proteome</keyword>
<sequence>MDTLLPPELLVRIFKDLRNMFAQPSETEPHELDALKWLPVNRVCRSWRQAALGDPTLWTHISMWDDNFDCVRTFVERSRPQLLYVRVPVGLRKRTETNNRTVLRLVMGEAYRVRHLEVGWHYMARYGNRSSLNKMCNVGILCLCAFPSLQELCLRSVDIERTSLVALLAACPQLRKLVIMVDPWGDDTLRPTVEMWCDALEEMPHLEHLLLEHAFGTGLEQIHGGEYTRSPLRLDNLRTLSIHYPPLQQSAWFFRSLSIPSTASMQVKYNGSENIRQDIACAFAAIAACRSRNKKCKLISLDLDECSGAALEVSCWDTALQMPLCSGEPSLLTEDMRTHLLLRISLDLMCFSEIEDRYGHYMEISDMLQNAFIFTDAVSLRIGSRWFEQDTDEPGTAGLASLSTQEYRTVCREMNHVKTLAISGDVTPQQINCMLGMDPGRPPSAAPFTLQCPPLFPRLEELTLHNMCLWPSWEVPSDIPYDQVLRAVDVRKALGCGIRSLRIWDIQDGELDGPVYAQLRAAVPELDVQRSSTCPCHSSKA</sequence>
<name>A0ACC1SFK2_9APHY</name>
<comment type="caution">
    <text evidence="1">The sequence shown here is derived from an EMBL/GenBank/DDBJ whole genome shotgun (WGS) entry which is preliminary data.</text>
</comment>